<evidence type="ECO:0000313" key="2">
    <source>
        <dbReference type="Proteomes" id="UP000053780"/>
    </source>
</evidence>
<keyword evidence="2" id="KW-1185">Reference proteome</keyword>
<proteinExistence type="predicted"/>
<gene>
    <name evidence="1" type="ORF">NAPIS_ORF02046</name>
</gene>
<sequence>MLLFIRFIISLNIYDLEIKTKNYIIFDYRTSSVCSYAYVRNFLPSESKNKNCNFFSYENEDLSEFFFYNITLDENILVENRIYIIENNKIITLNNFTISINENCEIIDVNPKFSLGIYDDNLQKNRCGKHKKLQ</sequence>
<dbReference type="AlphaFoldDB" id="T0L784"/>
<reference evidence="1 2" key="1">
    <citation type="journal article" date="2013" name="BMC Genomics">
        <title>Genome sequencing and comparative genomics of honey bee microsporidia, Nosema apis reveal novel insights into host-parasite interactions.</title>
        <authorList>
            <person name="Chen Yp."/>
            <person name="Pettis J.S."/>
            <person name="Zhao Y."/>
            <person name="Liu X."/>
            <person name="Tallon L.J."/>
            <person name="Sadzewicz L.D."/>
            <person name="Li R."/>
            <person name="Zheng H."/>
            <person name="Huang S."/>
            <person name="Zhang X."/>
            <person name="Hamilton M.C."/>
            <person name="Pernal S.F."/>
            <person name="Melathopoulos A.P."/>
            <person name="Yan X."/>
            <person name="Evans J.D."/>
        </authorList>
    </citation>
    <scope>NUCLEOTIDE SEQUENCE [LARGE SCALE GENOMIC DNA]</scope>
    <source>
        <strain evidence="1 2">BRL 01</strain>
    </source>
</reference>
<protein>
    <submittedName>
        <fullName evidence="1">Uncharacterized protein</fullName>
    </submittedName>
</protein>
<dbReference type="VEuPathDB" id="MicrosporidiaDB:NAPIS_ORF02046"/>
<dbReference type="EMBL" id="KE647292">
    <property type="protein sequence ID" value="EQB60389.1"/>
    <property type="molecule type" value="Genomic_DNA"/>
</dbReference>
<name>T0L784_9MICR</name>
<dbReference type="HOGENOM" id="CLU_139890_0_0_1"/>
<evidence type="ECO:0000313" key="1">
    <source>
        <dbReference type="EMBL" id="EQB60389.1"/>
    </source>
</evidence>
<dbReference type="Proteomes" id="UP000053780">
    <property type="component" value="Unassembled WGS sequence"/>
</dbReference>
<accession>T0L784</accession>
<organism evidence="1 2">
    <name type="scientific">Vairimorpha apis BRL 01</name>
    <dbReference type="NCBI Taxonomy" id="1037528"/>
    <lineage>
        <taxon>Eukaryota</taxon>
        <taxon>Fungi</taxon>
        <taxon>Fungi incertae sedis</taxon>
        <taxon>Microsporidia</taxon>
        <taxon>Nosematidae</taxon>
        <taxon>Vairimorpha</taxon>
    </lineage>
</organism>